<protein>
    <submittedName>
        <fullName evidence="1">Uncharacterized protein</fullName>
    </submittedName>
</protein>
<dbReference type="EMBL" id="JBHSHP010000023">
    <property type="protein sequence ID" value="MFC4755238.1"/>
    <property type="molecule type" value="Genomic_DNA"/>
</dbReference>
<evidence type="ECO:0000313" key="2">
    <source>
        <dbReference type="Proteomes" id="UP001595836"/>
    </source>
</evidence>
<dbReference type="RefSeq" id="WP_344989482.1">
    <property type="nucleotide sequence ID" value="NZ_BAABCD010000008.1"/>
</dbReference>
<name>A0ABV9PTV4_9ACTN</name>
<comment type="caution">
    <text evidence="1">The sequence shown here is derived from an EMBL/GenBank/DDBJ whole genome shotgun (WGS) entry which is preliminary data.</text>
</comment>
<evidence type="ECO:0000313" key="1">
    <source>
        <dbReference type="EMBL" id="MFC4755238.1"/>
    </source>
</evidence>
<sequence length="113" mass="12182">MSTSTFRQALEAALARPVTDTEVSRAHRLGAAAGRLLRRRIGPVPKSVYPDQAVALAVVRIIARVAEAGGVIEVTDADLRFLADIAARMHPPHPFTLACFPRRAEGSENGWPT</sequence>
<accession>A0ABV9PTV4</accession>
<proteinExistence type="predicted"/>
<keyword evidence="2" id="KW-1185">Reference proteome</keyword>
<dbReference type="Proteomes" id="UP001595836">
    <property type="component" value="Unassembled WGS sequence"/>
</dbReference>
<reference evidence="2" key="1">
    <citation type="journal article" date="2019" name="Int. J. Syst. Evol. Microbiol.">
        <title>The Global Catalogue of Microorganisms (GCM) 10K type strain sequencing project: providing services to taxonomists for standard genome sequencing and annotation.</title>
        <authorList>
            <consortium name="The Broad Institute Genomics Platform"/>
            <consortium name="The Broad Institute Genome Sequencing Center for Infectious Disease"/>
            <person name="Wu L."/>
            <person name="Ma J."/>
        </authorList>
    </citation>
    <scope>NUCLEOTIDE SEQUENCE [LARGE SCALE GENOMIC DNA]</scope>
    <source>
        <strain evidence="2">JCM 11882</strain>
    </source>
</reference>
<gene>
    <name evidence="1" type="ORF">ACFO7U_10655</name>
</gene>
<organism evidence="1 2">
    <name type="scientific">Dietzia aurantiaca</name>
    <dbReference type="NCBI Taxonomy" id="983873"/>
    <lineage>
        <taxon>Bacteria</taxon>
        <taxon>Bacillati</taxon>
        <taxon>Actinomycetota</taxon>
        <taxon>Actinomycetes</taxon>
        <taxon>Mycobacteriales</taxon>
        <taxon>Dietziaceae</taxon>
        <taxon>Dietzia</taxon>
    </lineage>
</organism>